<dbReference type="RefSeq" id="WP_307396816.1">
    <property type="nucleotide sequence ID" value="NZ_BAAADK010000006.1"/>
</dbReference>
<dbReference type="Pfam" id="PF07833">
    <property type="entry name" value="Cu_amine_oxidN1"/>
    <property type="match status" value="1"/>
</dbReference>
<dbReference type="SUPFAM" id="SSF55383">
    <property type="entry name" value="Copper amine oxidase, domain N"/>
    <property type="match status" value="1"/>
</dbReference>
<feature type="domain" description="Copper amine oxidase-like N-terminal" evidence="2">
    <location>
        <begin position="33"/>
        <end position="137"/>
    </location>
</feature>
<feature type="signal peptide" evidence="1">
    <location>
        <begin position="1"/>
        <end position="22"/>
    </location>
</feature>
<dbReference type="InterPro" id="IPR012854">
    <property type="entry name" value="Cu_amine_oxidase-like_N"/>
</dbReference>
<organism evidence="3 4">
    <name type="scientific">Caldalkalibacillus horti</name>
    <dbReference type="NCBI Taxonomy" id="77523"/>
    <lineage>
        <taxon>Bacteria</taxon>
        <taxon>Bacillati</taxon>
        <taxon>Bacillota</taxon>
        <taxon>Bacilli</taxon>
        <taxon>Bacillales</taxon>
        <taxon>Bacillaceae</taxon>
        <taxon>Caldalkalibacillus</taxon>
    </lineage>
</organism>
<evidence type="ECO:0000313" key="4">
    <source>
        <dbReference type="Proteomes" id="UP001235840"/>
    </source>
</evidence>
<proteinExistence type="predicted"/>
<gene>
    <name evidence="3" type="ORF">J2S11_003621</name>
</gene>
<sequence>MKKYIWLMLLFLLFATASVVSAENTERTLHVNVDGQFIETDTSPVIKEGRMLVPLRTLSSLGLTYQWDNTAKRATIQNAGGDIIRVTASQRTAYKNNAAVTLDVPAQIMNGRIMVPVRFVSEQLGLSVQFENTRGLVFVSSPNYTGPKEALNGNDLVQARLAAISLPLQSSFNTLNPHKGNEFSYRFVKGEAHRYLFMDSLVYTMVEIREDKAHILFQYVDGAPNRIARSVGDITEDNRLDKIGPFIGDQSVSFFKQSNKYGTDNLH</sequence>
<comment type="caution">
    <text evidence="3">The sequence shown here is derived from an EMBL/GenBank/DDBJ whole genome shotgun (WGS) entry which is preliminary data.</text>
</comment>
<reference evidence="3 4" key="1">
    <citation type="submission" date="2023-07" db="EMBL/GenBank/DDBJ databases">
        <title>Genomic Encyclopedia of Type Strains, Phase IV (KMG-IV): sequencing the most valuable type-strain genomes for metagenomic binning, comparative biology and taxonomic classification.</title>
        <authorList>
            <person name="Goeker M."/>
        </authorList>
    </citation>
    <scope>NUCLEOTIDE SEQUENCE [LARGE SCALE GENOMIC DNA]</scope>
    <source>
        <strain evidence="3 4">DSM 12751</strain>
    </source>
</reference>
<protein>
    <recommendedName>
        <fullName evidence="2">Copper amine oxidase-like N-terminal domain-containing protein</fullName>
    </recommendedName>
</protein>
<feature type="chain" id="PRO_5045331712" description="Copper amine oxidase-like N-terminal domain-containing protein" evidence="1">
    <location>
        <begin position="23"/>
        <end position="267"/>
    </location>
</feature>
<keyword evidence="1" id="KW-0732">Signal</keyword>
<accession>A0ABT9W367</accession>
<evidence type="ECO:0000313" key="3">
    <source>
        <dbReference type="EMBL" id="MDQ0167694.1"/>
    </source>
</evidence>
<name>A0ABT9W367_9BACI</name>
<dbReference type="EMBL" id="JAUSTY010000019">
    <property type="protein sequence ID" value="MDQ0167694.1"/>
    <property type="molecule type" value="Genomic_DNA"/>
</dbReference>
<dbReference type="Gene3D" id="3.30.457.10">
    <property type="entry name" value="Copper amine oxidase-like, N-terminal domain"/>
    <property type="match status" value="1"/>
</dbReference>
<evidence type="ECO:0000259" key="2">
    <source>
        <dbReference type="Pfam" id="PF07833"/>
    </source>
</evidence>
<evidence type="ECO:0000256" key="1">
    <source>
        <dbReference type="SAM" id="SignalP"/>
    </source>
</evidence>
<dbReference type="Proteomes" id="UP001235840">
    <property type="component" value="Unassembled WGS sequence"/>
</dbReference>
<keyword evidence="4" id="KW-1185">Reference proteome</keyword>
<dbReference type="InterPro" id="IPR036582">
    <property type="entry name" value="Mao_N_sf"/>
</dbReference>